<sequence>LKPILCVGELIEQHRAGETETVVRRHVTTGLEGLSPEQAAAVVIAYEPVWAIGTGETATPDQAQEVHAFIRTLLADLYDARLAQAVRIQYGGSVKPENAHDLMREADIDGALVGGASLKSDSFAAIITEAAKAKGL</sequence>
<dbReference type="SUPFAM" id="SSF51351">
    <property type="entry name" value="Triosephosphate isomerase (TIM)"/>
    <property type="match status" value="1"/>
</dbReference>
<dbReference type="GO" id="GO:0019563">
    <property type="term" value="P:glycerol catabolic process"/>
    <property type="evidence" value="ECO:0007669"/>
    <property type="project" value="TreeGrafter"/>
</dbReference>
<dbReference type="CDD" id="cd00311">
    <property type="entry name" value="TIM"/>
    <property type="match status" value="1"/>
</dbReference>
<dbReference type="AlphaFoldDB" id="X0XI43"/>
<reference evidence="2" key="1">
    <citation type="journal article" date="2014" name="Front. Microbiol.">
        <title>High frequency of phylogenetically diverse reductive dehalogenase-homologous genes in deep subseafloor sedimentary metagenomes.</title>
        <authorList>
            <person name="Kawai M."/>
            <person name="Futagami T."/>
            <person name="Toyoda A."/>
            <person name="Takaki Y."/>
            <person name="Nishi S."/>
            <person name="Hori S."/>
            <person name="Arai W."/>
            <person name="Tsubouchi T."/>
            <person name="Morono Y."/>
            <person name="Uchiyama I."/>
            <person name="Ito T."/>
            <person name="Fujiyama A."/>
            <person name="Inagaki F."/>
            <person name="Takami H."/>
        </authorList>
    </citation>
    <scope>NUCLEOTIDE SEQUENCE</scope>
    <source>
        <strain evidence="2">Expedition CK06-06</strain>
    </source>
</reference>
<keyword evidence="1" id="KW-0413">Isomerase</keyword>
<dbReference type="EMBL" id="BARS01030678">
    <property type="protein sequence ID" value="GAG24616.1"/>
    <property type="molecule type" value="Genomic_DNA"/>
</dbReference>
<dbReference type="PANTHER" id="PTHR21139:SF42">
    <property type="entry name" value="TRIOSEPHOSPHATE ISOMERASE"/>
    <property type="match status" value="1"/>
</dbReference>
<dbReference type="InterPro" id="IPR000652">
    <property type="entry name" value="Triosephosphate_isomerase"/>
</dbReference>
<dbReference type="InterPro" id="IPR020861">
    <property type="entry name" value="Triosephosphate_isomerase_AS"/>
</dbReference>
<dbReference type="GO" id="GO:0046166">
    <property type="term" value="P:glyceraldehyde-3-phosphate biosynthetic process"/>
    <property type="evidence" value="ECO:0007669"/>
    <property type="project" value="TreeGrafter"/>
</dbReference>
<feature type="non-terminal residue" evidence="2">
    <location>
        <position position="1"/>
    </location>
</feature>
<proteinExistence type="predicted"/>
<dbReference type="GO" id="GO:0006094">
    <property type="term" value="P:gluconeogenesis"/>
    <property type="evidence" value="ECO:0007669"/>
    <property type="project" value="TreeGrafter"/>
</dbReference>
<dbReference type="Gene3D" id="3.20.20.70">
    <property type="entry name" value="Aldolase class I"/>
    <property type="match status" value="1"/>
</dbReference>
<dbReference type="GO" id="GO:0004807">
    <property type="term" value="F:triose-phosphate isomerase activity"/>
    <property type="evidence" value="ECO:0007669"/>
    <property type="project" value="InterPro"/>
</dbReference>
<accession>X0XI43</accession>
<dbReference type="GO" id="GO:0006096">
    <property type="term" value="P:glycolytic process"/>
    <property type="evidence" value="ECO:0007669"/>
    <property type="project" value="TreeGrafter"/>
</dbReference>
<evidence type="ECO:0008006" key="3">
    <source>
        <dbReference type="Google" id="ProtNLM"/>
    </source>
</evidence>
<dbReference type="Pfam" id="PF00121">
    <property type="entry name" value="TIM"/>
    <property type="match status" value="1"/>
</dbReference>
<organism evidence="2">
    <name type="scientific">marine sediment metagenome</name>
    <dbReference type="NCBI Taxonomy" id="412755"/>
    <lineage>
        <taxon>unclassified sequences</taxon>
        <taxon>metagenomes</taxon>
        <taxon>ecological metagenomes</taxon>
    </lineage>
</organism>
<dbReference type="PROSITE" id="PS00171">
    <property type="entry name" value="TIM_1"/>
    <property type="match status" value="1"/>
</dbReference>
<comment type="caution">
    <text evidence="2">The sequence shown here is derived from an EMBL/GenBank/DDBJ whole genome shotgun (WGS) entry which is preliminary data.</text>
</comment>
<dbReference type="InterPro" id="IPR035990">
    <property type="entry name" value="TIM_sf"/>
</dbReference>
<dbReference type="GO" id="GO:0005829">
    <property type="term" value="C:cytosol"/>
    <property type="evidence" value="ECO:0007669"/>
    <property type="project" value="TreeGrafter"/>
</dbReference>
<dbReference type="PROSITE" id="PS51440">
    <property type="entry name" value="TIM_2"/>
    <property type="match status" value="1"/>
</dbReference>
<dbReference type="PANTHER" id="PTHR21139">
    <property type="entry name" value="TRIOSEPHOSPHATE ISOMERASE"/>
    <property type="match status" value="1"/>
</dbReference>
<gene>
    <name evidence="2" type="ORF">S01H1_47830</name>
</gene>
<protein>
    <recommendedName>
        <fullName evidence="3">Triosephosphate isomerase</fullName>
    </recommendedName>
</protein>
<evidence type="ECO:0000313" key="2">
    <source>
        <dbReference type="EMBL" id="GAG24616.1"/>
    </source>
</evidence>
<dbReference type="InterPro" id="IPR013785">
    <property type="entry name" value="Aldolase_TIM"/>
</dbReference>
<name>X0XI43_9ZZZZ</name>
<evidence type="ECO:0000256" key="1">
    <source>
        <dbReference type="ARBA" id="ARBA00023235"/>
    </source>
</evidence>